<dbReference type="Proteomes" id="UP001066276">
    <property type="component" value="Chromosome 1_2"/>
</dbReference>
<gene>
    <name evidence="1" type="ORF">NDU88_003188</name>
</gene>
<keyword evidence="2" id="KW-1185">Reference proteome</keyword>
<name>A0AAV7W1F3_PLEWA</name>
<comment type="caution">
    <text evidence="1">The sequence shown here is derived from an EMBL/GenBank/DDBJ whole genome shotgun (WGS) entry which is preliminary data.</text>
</comment>
<dbReference type="AlphaFoldDB" id="A0AAV7W1F3"/>
<organism evidence="1 2">
    <name type="scientific">Pleurodeles waltl</name>
    <name type="common">Iberian ribbed newt</name>
    <dbReference type="NCBI Taxonomy" id="8319"/>
    <lineage>
        <taxon>Eukaryota</taxon>
        <taxon>Metazoa</taxon>
        <taxon>Chordata</taxon>
        <taxon>Craniata</taxon>
        <taxon>Vertebrata</taxon>
        <taxon>Euteleostomi</taxon>
        <taxon>Amphibia</taxon>
        <taxon>Batrachia</taxon>
        <taxon>Caudata</taxon>
        <taxon>Salamandroidea</taxon>
        <taxon>Salamandridae</taxon>
        <taxon>Pleurodelinae</taxon>
        <taxon>Pleurodeles</taxon>
    </lineage>
</organism>
<accession>A0AAV7W1F3</accession>
<evidence type="ECO:0000313" key="1">
    <source>
        <dbReference type="EMBL" id="KAJ1207798.1"/>
    </source>
</evidence>
<reference evidence="1" key="1">
    <citation type="journal article" date="2022" name="bioRxiv">
        <title>Sequencing and chromosome-scale assembly of the giantPleurodeles waltlgenome.</title>
        <authorList>
            <person name="Brown T."/>
            <person name="Elewa A."/>
            <person name="Iarovenko S."/>
            <person name="Subramanian E."/>
            <person name="Araus A.J."/>
            <person name="Petzold A."/>
            <person name="Susuki M."/>
            <person name="Suzuki K.-i.T."/>
            <person name="Hayashi T."/>
            <person name="Toyoda A."/>
            <person name="Oliveira C."/>
            <person name="Osipova E."/>
            <person name="Leigh N.D."/>
            <person name="Simon A."/>
            <person name="Yun M.H."/>
        </authorList>
    </citation>
    <scope>NUCLEOTIDE SEQUENCE</scope>
    <source>
        <strain evidence="1">20211129_DDA</strain>
        <tissue evidence="1">Liver</tissue>
    </source>
</reference>
<proteinExistence type="predicted"/>
<protein>
    <submittedName>
        <fullName evidence="1">Uncharacterized protein</fullName>
    </submittedName>
</protein>
<dbReference type="EMBL" id="JANPWB010000002">
    <property type="protein sequence ID" value="KAJ1207798.1"/>
    <property type="molecule type" value="Genomic_DNA"/>
</dbReference>
<evidence type="ECO:0000313" key="2">
    <source>
        <dbReference type="Proteomes" id="UP001066276"/>
    </source>
</evidence>
<sequence>MRTQVRPWDSAGALLPVSAPGIVLPRLFTMLPRSAFLKWTVERGAPRRSRPSPVTPGALCSQRLDMLYSGRSAALPAAASAHLVRGSVAKYFTCILHATHTLNSA</sequence>